<organism evidence="4 5">
    <name type="scientific">Filimonas lacunae</name>
    <dbReference type="NCBI Taxonomy" id="477680"/>
    <lineage>
        <taxon>Bacteria</taxon>
        <taxon>Pseudomonadati</taxon>
        <taxon>Bacteroidota</taxon>
        <taxon>Chitinophagia</taxon>
        <taxon>Chitinophagales</taxon>
        <taxon>Chitinophagaceae</taxon>
        <taxon>Filimonas</taxon>
    </lineage>
</organism>
<reference evidence="5" key="1">
    <citation type="submission" date="2017-01" db="EMBL/GenBank/DDBJ databases">
        <authorList>
            <person name="Varghese N."/>
            <person name="Submissions S."/>
        </authorList>
    </citation>
    <scope>NUCLEOTIDE SEQUENCE [LARGE SCALE GENOMIC DNA]</scope>
    <source>
        <strain evidence="5">DSM 21054</strain>
    </source>
</reference>
<keyword evidence="4" id="KW-0675">Receptor</keyword>
<sequence length="801" mass="89061">MTSKRVCQFFTTTLAVFFCATTLHAQKLDASLAKLGEEYQQERAYLHFDKGAYTPGETIWFKAYLQAGIYPSDISKNFYVDWTDATGLVLFHTATPLLEGTAKGQYEIPATYKGQIIHVRAYTSWMMNFDTVFLYNKDIRIVQPKDAVTTAKKVDINLQFLPEGGDMIAGLKSRVAFKATDQFGKPVFVKGKITNAAGEEVVAFAAKHDGMGVVDIETKAGDKYTATYNTPDGQTKTVALPDMKATGATLSVNGIGGRRSFLVERAADAPENLKTLYVMATLQQQLIYRAKVDLTESAAIGGSIPVGNLPSGIVCITLFDANWVPVAERITFVNNHNYEFKPTIDVVGDTRKRAKSFIDIDVPDTVAANMSISVTDIGVSPDSTDNIISHLLLTSDLRGYIHNPAFYFRNESDSLQQYLDLVMLTNGWRRINWEDIANNRMPTLKYRKDSAYLSFSGKVYGATPIQIRETGSINLIMKSRDSSTNLNFLPLRPDGTFSDPNMLFFDTLKIYYQFNKNKDFASRVAVSFSNGLLPTPYKVGDLPPSYNIVVFDTSGNTRMRQLALEQARLTKLLQGTTLEGVTVTAKAKKPLDILDEKYASGMFKGDGYQFDVMNDMVAQSSFSVFQYLQGRVAGLQINNTNAGGTPSASWRGSNTTFFLDEMPVDAQQLSNIPMTDVAYIKVMRPPFFGSFGGGSGGAIAVYTRRGGDVKSEPGKGLDSKEIAGYTKFKQFYSPNYAVGDSRHDQPDVRTTLYWNPYILTDPKTHRITLEFYNSDITKKMRVVMEGMNKEGRLMHFEQTID</sequence>
<dbReference type="Gene3D" id="2.170.130.10">
    <property type="entry name" value="TonB-dependent receptor, plug domain"/>
    <property type="match status" value="1"/>
</dbReference>
<dbReference type="SUPFAM" id="SSF56935">
    <property type="entry name" value="Porins"/>
    <property type="match status" value="1"/>
</dbReference>
<dbReference type="OrthoDB" id="679547at2"/>
<dbReference type="InterPro" id="IPR039426">
    <property type="entry name" value="TonB-dep_rcpt-like"/>
</dbReference>
<dbReference type="Proteomes" id="UP000186917">
    <property type="component" value="Unassembled WGS sequence"/>
</dbReference>
<proteinExistence type="inferred from homology"/>
<keyword evidence="1" id="KW-0472">Membrane</keyword>
<dbReference type="Pfam" id="PF07715">
    <property type="entry name" value="Plug"/>
    <property type="match status" value="1"/>
</dbReference>
<accession>A0A1N7LSJ4</accession>
<feature type="signal peptide" evidence="2">
    <location>
        <begin position="1"/>
        <end position="25"/>
    </location>
</feature>
<evidence type="ECO:0000256" key="1">
    <source>
        <dbReference type="PROSITE-ProRule" id="PRU01360"/>
    </source>
</evidence>
<dbReference type="STRING" id="477680.SAMN05421788_1011091"/>
<dbReference type="PROSITE" id="PS52016">
    <property type="entry name" value="TONB_DEPENDENT_REC_3"/>
    <property type="match status" value="1"/>
</dbReference>
<evidence type="ECO:0000313" key="5">
    <source>
        <dbReference type="Proteomes" id="UP000186917"/>
    </source>
</evidence>
<evidence type="ECO:0000259" key="3">
    <source>
        <dbReference type="Pfam" id="PF07715"/>
    </source>
</evidence>
<dbReference type="InterPro" id="IPR037066">
    <property type="entry name" value="Plug_dom_sf"/>
</dbReference>
<dbReference type="InterPro" id="IPR012910">
    <property type="entry name" value="Plug_dom"/>
</dbReference>
<keyword evidence="1" id="KW-0813">Transport</keyword>
<evidence type="ECO:0000256" key="2">
    <source>
        <dbReference type="SAM" id="SignalP"/>
    </source>
</evidence>
<dbReference type="EMBL" id="FTOR01000001">
    <property type="protein sequence ID" value="SIS76732.1"/>
    <property type="molecule type" value="Genomic_DNA"/>
</dbReference>
<evidence type="ECO:0000313" key="4">
    <source>
        <dbReference type="EMBL" id="SIS76732.1"/>
    </source>
</evidence>
<keyword evidence="5" id="KW-1185">Reference proteome</keyword>
<keyword evidence="1" id="KW-0812">Transmembrane</keyword>
<keyword evidence="1" id="KW-0998">Cell outer membrane</keyword>
<comment type="similarity">
    <text evidence="1">Belongs to the TonB-dependent receptor family.</text>
</comment>
<protein>
    <submittedName>
        <fullName evidence="4">TonB-dependent Receptor Plug Domain</fullName>
    </submittedName>
</protein>
<feature type="domain" description="TonB-dependent receptor plug" evidence="3">
    <location>
        <begin position="615"/>
        <end position="697"/>
    </location>
</feature>
<dbReference type="GO" id="GO:0009279">
    <property type="term" value="C:cell outer membrane"/>
    <property type="evidence" value="ECO:0007669"/>
    <property type="project" value="UniProtKB-SubCell"/>
</dbReference>
<comment type="subcellular location">
    <subcellularLocation>
        <location evidence="1">Cell outer membrane</location>
        <topology evidence="1">Multi-pass membrane protein</topology>
    </subcellularLocation>
</comment>
<gene>
    <name evidence="4" type="ORF">SAMN05421788_1011091</name>
</gene>
<keyword evidence="2" id="KW-0732">Signal</keyword>
<dbReference type="RefSeq" id="WP_084206042.1">
    <property type="nucleotide sequence ID" value="NZ_AP017422.1"/>
</dbReference>
<name>A0A1N7LSJ4_9BACT</name>
<dbReference type="AlphaFoldDB" id="A0A1N7LSJ4"/>
<keyword evidence="1" id="KW-1134">Transmembrane beta strand</keyword>
<feature type="chain" id="PRO_5012207600" evidence="2">
    <location>
        <begin position="26"/>
        <end position="801"/>
    </location>
</feature>